<accession>A0ACC1NDD3</accession>
<gene>
    <name evidence="1" type="ORF">NQ176_g4730</name>
</gene>
<comment type="caution">
    <text evidence="1">The sequence shown here is derived from an EMBL/GenBank/DDBJ whole genome shotgun (WGS) entry which is preliminary data.</text>
</comment>
<protein>
    <submittedName>
        <fullName evidence="1">Uncharacterized protein</fullName>
    </submittedName>
</protein>
<evidence type="ECO:0000313" key="2">
    <source>
        <dbReference type="Proteomes" id="UP001143910"/>
    </source>
</evidence>
<reference evidence="1" key="1">
    <citation type="submission" date="2022-08" db="EMBL/GenBank/DDBJ databases">
        <title>Genome Sequence of Lecanicillium fungicola.</title>
        <authorList>
            <person name="Buettner E."/>
        </authorList>
    </citation>
    <scope>NUCLEOTIDE SEQUENCE</scope>
    <source>
        <strain evidence="1">Babe33</strain>
    </source>
</reference>
<name>A0ACC1NDD3_9HYPO</name>
<dbReference type="Proteomes" id="UP001143910">
    <property type="component" value="Unassembled WGS sequence"/>
</dbReference>
<keyword evidence="2" id="KW-1185">Reference proteome</keyword>
<dbReference type="EMBL" id="JANJQO010000537">
    <property type="protein sequence ID" value="KAJ2976808.1"/>
    <property type="molecule type" value="Genomic_DNA"/>
</dbReference>
<organism evidence="1 2">
    <name type="scientific">Zarea fungicola</name>
    <dbReference type="NCBI Taxonomy" id="93591"/>
    <lineage>
        <taxon>Eukaryota</taxon>
        <taxon>Fungi</taxon>
        <taxon>Dikarya</taxon>
        <taxon>Ascomycota</taxon>
        <taxon>Pezizomycotina</taxon>
        <taxon>Sordariomycetes</taxon>
        <taxon>Hypocreomycetidae</taxon>
        <taxon>Hypocreales</taxon>
        <taxon>Cordycipitaceae</taxon>
        <taxon>Zarea</taxon>
    </lineage>
</organism>
<evidence type="ECO:0000313" key="1">
    <source>
        <dbReference type="EMBL" id="KAJ2976808.1"/>
    </source>
</evidence>
<proteinExistence type="predicted"/>
<sequence>MSSLKSLLVAAGLAALGVAVEEPSIHPNRIEYDEVVTVEKLKTLPNNDAQIVCLLKWRLGICTKHCESGHAKSDQAEAEDGKKDDETKINRSPICTFCERKFPEFYCIPGYLLPPKIAGSPCRPGDESPSCEPMVLPPHIQSHQHMEK</sequence>